<evidence type="ECO:0000313" key="18">
    <source>
        <dbReference type="Proteomes" id="UP000216024"/>
    </source>
</evidence>
<evidence type="ECO:0000259" key="16">
    <source>
        <dbReference type="PROSITE" id="PS51379"/>
    </source>
</evidence>
<comment type="subunit">
    <text evidence="2">Heterodimer of the IorA and IorB subunits.</text>
</comment>
<dbReference type="PROSITE" id="PS51379">
    <property type="entry name" value="4FE4S_FER_2"/>
    <property type="match status" value="1"/>
</dbReference>
<evidence type="ECO:0000256" key="8">
    <source>
        <dbReference type="ARBA" id="ARBA00022982"/>
    </source>
</evidence>
<keyword evidence="18" id="KW-1185">Reference proteome</keyword>
<dbReference type="Pfam" id="PF01855">
    <property type="entry name" value="POR_N"/>
    <property type="match status" value="1"/>
</dbReference>
<evidence type="ECO:0000256" key="2">
    <source>
        <dbReference type="ARBA" id="ARBA00011238"/>
    </source>
</evidence>
<feature type="binding site" evidence="15">
    <location>
        <position position="572"/>
    </location>
    <ligand>
        <name>[4Fe-4S] cluster</name>
        <dbReference type="ChEBI" id="CHEBI:49883"/>
        <label>2</label>
    </ligand>
</feature>
<dbReference type="InterPro" id="IPR009014">
    <property type="entry name" value="Transketo_C/PFOR_II"/>
</dbReference>
<evidence type="ECO:0000256" key="7">
    <source>
        <dbReference type="ARBA" id="ARBA00022723"/>
    </source>
</evidence>
<dbReference type="InterPro" id="IPR011766">
    <property type="entry name" value="TPP_enzyme_TPP-bd"/>
</dbReference>
<feature type="binding site" evidence="15">
    <location>
        <position position="566"/>
    </location>
    <ligand>
        <name>[4Fe-4S] cluster</name>
        <dbReference type="ChEBI" id="CHEBI:49883"/>
        <label>2</label>
    </ligand>
</feature>
<keyword evidence="5 14" id="KW-0813">Transport</keyword>
<feature type="binding site" evidence="15">
    <location>
        <position position="544"/>
    </location>
    <ligand>
        <name>[4Fe-4S] cluster</name>
        <dbReference type="ChEBI" id="CHEBI:49883"/>
        <label>1</label>
    </ligand>
</feature>
<dbReference type="InterPro" id="IPR045025">
    <property type="entry name" value="HACL1-like"/>
</dbReference>
<organism evidence="17 18">
    <name type="scientific">Anaeromicrobium sediminis</name>
    <dbReference type="NCBI Taxonomy" id="1478221"/>
    <lineage>
        <taxon>Bacteria</taxon>
        <taxon>Bacillati</taxon>
        <taxon>Bacillota</taxon>
        <taxon>Clostridia</taxon>
        <taxon>Peptostreptococcales</taxon>
        <taxon>Thermotaleaceae</taxon>
        <taxon>Anaeromicrobium</taxon>
    </lineage>
</organism>
<feature type="binding site" evidence="15">
    <location>
        <position position="549"/>
    </location>
    <ligand>
        <name>[4Fe-4S] cluster</name>
        <dbReference type="ChEBI" id="CHEBI:49883"/>
        <label>2</label>
    </ligand>
</feature>
<keyword evidence="11 14" id="KW-0411">Iron-sulfur</keyword>
<dbReference type="RefSeq" id="WP_095133249.1">
    <property type="nucleotide sequence ID" value="NZ_NIBG01000006.1"/>
</dbReference>
<dbReference type="InterPro" id="IPR029061">
    <property type="entry name" value="THDP-binding"/>
</dbReference>
<comment type="function">
    <text evidence="1 14">Catalyzes the ferredoxin-dependent oxidative decarboxylation of arylpyruvates.</text>
</comment>
<name>A0A267MJH8_9FIRM</name>
<evidence type="ECO:0000313" key="17">
    <source>
        <dbReference type="EMBL" id="PAB59754.1"/>
    </source>
</evidence>
<dbReference type="Gene3D" id="3.40.50.970">
    <property type="match status" value="2"/>
</dbReference>
<dbReference type="AlphaFoldDB" id="A0A267MJH8"/>
<dbReference type="SUPFAM" id="SSF52518">
    <property type="entry name" value="Thiamin diphosphate-binding fold (THDP-binding)"/>
    <property type="match status" value="2"/>
</dbReference>
<keyword evidence="6 14" id="KW-0004">4Fe-4S</keyword>
<dbReference type="SUPFAM" id="SSF52922">
    <property type="entry name" value="TK C-terminal domain-like"/>
    <property type="match status" value="1"/>
</dbReference>
<accession>A0A267MJH8</accession>
<evidence type="ECO:0000256" key="11">
    <source>
        <dbReference type="ARBA" id="ARBA00023014"/>
    </source>
</evidence>
<evidence type="ECO:0000256" key="5">
    <source>
        <dbReference type="ARBA" id="ARBA00022448"/>
    </source>
</evidence>
<dbReference type="CDD" id="cd07034">
    <property type="entry name" value="TPP_PYR_PFOR_IOR-alpha_like"/>
    <property type="match status" value="1"/>
</dbReference>
<evidence type="ECO:0000256" key="14">
    <source>
        <dbReference type="PIRNR" id="PIRNR006439"/>
    </source>
</evidence>
<dbReference type="NCBIfam" id="TIGR03336">
    <property type="entry name" value="IOR_alpha"/>
    <property type="match status" value="1"/>
</dbReference>
<keyword evidence="8 14" id="KW-0249">Electron transport</keyword>
<dbReference type="Gene3D" id="3.30.70.20">
    <property type="match status" value="1"/>
</dbReference>
<proteinExistence type="predicted"/>
<dbReference type="PANTHER" id="PTHR43710:SF5">
    <property type="entry name" value="INDOLEPYRUVATE FERREDOXIN OXIDOREDUCTASE ALPHA SUBUNIT"/>
    <property type="match status" value="1"/>
</dbReference>
<keyword evidence="10 14" id="KW-0408">Iron</keyword>
<dbReference type="GO" id="GO:0051539">
    <property type="term" value="F:4 iron, 4 sulfur cluster binding"/>
    <property type="evidence" value="ECO:0007669"/>
    <property type="project" value="UniProtKB-UniRule"/>
</dbReference>
<evidence type="ECO:0000256" key="4">
    <source>
        <dbReference type="ARBA" id="ARBA00017710"/>
    </source>
</evidence>
<dbReference type="Gene3D" id="3.40.50.920">
    <property type="match status" value="1"/>
</dbReference>
<dbReference type="OrthoDB" id="9804603at2"/>
<dbReference type="InterPro" id="IPR017721">
    <property type="entry name" value="IorA"/>
</dbReference>
<evidence type="ECO:0000256" key="3">
    <source>
        <dbReference type="ARBA" id="ARBA00012812"/>
    </source>
</evidence>
<feature type="binding site" evidence="15">
    <location>
        <position position="569"/>
    </location>
    <ligand>
        <name>[4Fe-4S] cluster</name>
        <dbReference type="ChEBI" id="CHEBI:49883"/>
        <label>2</label>
    </ligand>
</feature>
<dbReference type="Proteomes" id="UP000216024">
    <property type="component" value="Unassembled WGS sequence"/>
</dbReference>
<evidence type="ECO:0000256" key="1">
    <source>
        <dbReference type="ARBA" id="ARBA00002995"/>
    </source>
</evidence>
<dbReference type="FunFam" id="3.40.50.970:FF:000039">
    <property type="entry name" value="Indolepyruvate oxidoreductase subunit IorA"/>
    <property type="match status" value="1"/>
</dbReference>
<feature type="binding site" evidence="15">
    <location>
        <position position="541"/>
    </location>
    <ligand>
        <name>[4Fe-4S] cluster</name>
        <dbReference type="ChEBI" id="CHEBI:49883"/>
        <label>1</label>
    </ligand>
</feature>
<dbReference type="GO" id="GO:0030976">
    <property type="term" value="F:thiamine pyrophosphate binding"/>
    <property type="evidence" value="ECO:0007669"/>
    <property type="project" value="InterPro"/>
</dbReference>
<comment type="cofactor">
    <cofactor evidence="14 15">
        <name>[4Fe-4S] cluster</name>
        <dbReference type="ChEBI" id="CHEBI:49883"/>
    </cofactor>
    <text evidence="14 15">Binds 2 [4Fe-4S] clusters. In this family the first cluster has a non-standard and varying [4Fe-4S] binding motif CX(2)CX(2)CX(4-5)CP.</text>
</comment>
<dbReference type="EMBL" id="NIBG01000006">
    <property type="protein sequence ID" value="PAB59754.1"/>
    <property type="molecule type" value="Genomic_DNA"/>
</dbReference>
<comment type="catalytic activity">
    <reaction evidence="13 14">
        <text>indole-3-pyruvate + 2 oxidized [2Fe-2S]-[ferredoxin] + CoA = (indol-3-yl)acetyl-CoA + 2 reduced [2Fe-2S]-[ferredoxin] + CO2 + H(+)</text>
        <dbReference type="Rhea" id="RHEA:12645"/>
        <dbReference type="Rhea" id="RHEA-COMP:10000"/>
        <dbReference type="Rhea" id="RHEA-COMP:10001"/>
        <dbReference type="ChEBI" id="CHEBI:15378"/>
        <dbReference type="ChEBI" id="CHEBI:16526"/>
        <dbReference type="ChEBI" id="CHEBI:17640"/>
        <dbReference type="ChEBI" id="CHEBI:33737"/>
        <dbReference type="ChEBI" id="CHEBI:33738"/>
        <dbReference type="ChEBI" id="CHEBI:57271"/>
        <dbReference type="ChEBI" id="CHEBI:57287"/>
        <dbReference type="EC" id="1.2.7.8"/>
    </reaction>
</comment>
<dbReference type="GO" id="GO:0043805">
    <property type="term" value="F:indolepyruvate ferredoxin oxidoreductase activity"/>
    <property type="evidence" value="ECO:0007669"/>
    <property type="project" value="UniProtKB-UniRule"/>
</dbReference>
<dbReference type="Pfam" id="PF02775">
    <property type="entry name" value="TPP_enzyme_C"/>
    <property type="match status" value="1"/>
</dbReference>
<keyword evidence="9 14" id="KW-0560">Oxidoreductase</keyword>
<dbReference type="PANTHER" id="PTHR43710">
    <property type="entry name" value="2-HYDROXYACYL-COA LYASE"/>
    <property type="match status" value="1"/>
</dbReference>
<dbReference type="InterPro" id="IPR002880">
    <property type="entry name" value="Pyrv_Fd/Flavodoxin_OxRdtase_N"/>
</dbReference>
<protein>
    <recommendedName>
        <fullName evidence="4 14">Indolepyruvate oxidoreductase subunit IorA</fullName>
        <shortName evidence="14">IOR</shortName>
        <ecNumber evidence="3 14">1.2.7.8</ecNumber>
    </recommendedName>
    <alternativeName>
        <fullName evidence="12 14">Indolepyruvate ferredoxin oxidoreductase subunit alpha</fullName>
    </alternativeName>
</protein>
<dbReference type="PIRSF" id="PIRSF006439">
    <property type="entry name" value="Indolepyruvate_ferr_oxidored"/>
    <property type="match status" value="1"/>
</dbReference>
<evidence type="ECO:0000256" key="10">
    <source>
        <dbReference type="ARBA" id="ARBA00023004"/>
    </source>
</evidence>
<feature type="domain" description="4Fe-4S ferredoxin-type" evidence="16">
    <location>
        <begin position="557"/>
        <end position="586"/>
    </location>
</feature>
<keyword evidence="7 14" id="KW-0479">Metal-binding</keyword>
<dbReference type="InterPro" id="IPR017896">
    <property type="entry name" value="4Fe4S_Fe-S-bd"/>
</dbReference>
<evidence type="ECO:0000256" key="15">
    <source>
        <dbReference type="PIRSR" id="PIRSR006439-50"/>
    </source>
</evidence>
<evidence type="ECO:0000256" key="9">
    <source>
        <dbReference type="ARBA" id="ARBA00023002"/>
    </source>
</evidence>
<comment type="caution">
    <text evidence="17">The sequence shown here is derived from an EMBL/GenBank/DDBJ whole genome shotgun (WGS) entry which is preliminary data.</text>
</comment>
<dbReference type="EC" id="1.2.7.8" evidence="3 14"/>
<gene>
    <name evidence="17" type="primary">iorA</name>
    <name evidence="17" type="ORF">CCE28_09315</name>
</gene>
<feature type="binding site" evidence="15">
    <location>
        <position position="538"/>
    </location>
    <ligand>
        <name>[4Fe-4S] cluster</name>
        <dbReference type="ChEBI" id="CHEBI:49883"/>
        <label>1</label>
    </ligand>
</feature>
<dbReference type="CDD" id="cd02008">
    <property type="entry name" value="TPP_IOR_alpha"/>
    <property type="match status" value="1"/>
</dbReference>
<feature type="binding site" evidence="15">
    <location>
        <position position="576"/>
    </location>
    <ligand>
        <name>[4Fe-4S] cluster</name>
        <dbReference type="ChEBI" id="CHEBI:49883"/>
        <label>1</label>
    </ligand>
</feature>
<dbReference type="GO" id="GO:0046872">
    <property type="term" value="F:metal ion binding"/>
    <property type="evidence" value="ECO:0007669"/>
    <property type="project" value="UniProtKB-UniRule"/>
</dbReference>
<keyword evidence="17" id="KW-0670">Pyruvate</keyword>
<evidence type="ECO:0000256" key="13">
    <source>
        <dbReference type="ARBA" id="ARBA00048332"/>
    </source>
</evidence>
<reference evidence="17 18" key="1">
    <citation type="submission" date="2017-06" db="EMBL/GenBank/DDBJ databases">
        <title>Draft genome sequence of anaerobic fermentative bacterium Anaeromicrobium sediminis DY2726D isolated from West Pacific Ocean sediments.</title>
        <authorList>
            <person name="Zeng X."/>
        </authorList>
    </citation>
    <scope>NUCLEOTIDE SEQUENCE [LARGE SCALE GENOMIC DNA]</scope>
    <source>
        <strain evidence="17 18">DY2726D</strain>
    </source>
</reference>
<evidence type="ECO:0000256" key="6">
    <source>
        <dbReference type="ARBA" id="ARBA00022485"/>
    </source>
</evidence>
<evidence type="ECO:0000256" key="12">
    <source>
        <dbReference type="ARBA" id="ARBA00030514"/>
    </source>
</evidence>
<sequence>MKKIMSGNEAIARGAYEAGCTVAAAYPGTPSTEILENVANYKEINSEWSPNEKVALEVGCGAAIGGARTLVAMKHVGLNVAADPFFTIAYEGVNGGLVVISADEPGMHSSQNEQDNRLYAPHAKVCMIEPSDSMECLDYIKESFKISEEFDVPVMFRVTTRICHSKGLVTLSDREEVGVKKYEKNVQKYAMMPAHARARHVVLEENLDRLRAYSNKCSLNRMEMNDTKIGIITSGVSYQHAKEVFGEEASYLKLGLTFPMPDKLIKEFADKVDEIYVIEENEPYIENFVKAMGIKCTGKEVLSVCGELNPHILRKAFKKEDEGAGYDVDVSLPKRPPMLCAGCPHRGIFYAMSKYKDLVVSGDIGCYTLGLIPPLNVTDTVICMGAGFSAAIGLKKAFQMGNVDKKVFGVVGDSTFFHSGITGLIDAVYNKTPITLVILDNSITAMTGHQENPGTGKTLMGEITEVIDIEAVVKACGIKEENVVVVDPYDLEKTREGVEKAYNATEPFVLITKRPCALIKEVRKERAHLNCEVVQEKCKKCRMCLKIGCPAITLKDGDILIDKAMCNGCELCKQVCKFDSIVKVGE</sequence>